<dbReference type="GeneID" id="96605690"/>
<dbReference type="InterPro" id="IPR011045">
    <property type="entry name" value="N2O_reductase_N"/>
</dbReference>
<feature type="signal peptide" evidence="1">
    <location>
        <begin position="1"/>
        <end position="23"/>
    </location>
</feature>
<keyword evidence="3" id="KW-1185">Reference proteome</keyword>
<dbReference type="Proteomes" id="UP000565455">
    <property type="component" value="Unassembled WGS sequence"/>
</dbReference>
<evidence type="ECO:0000313" key="3">
    <source>
        <dbReference type="Proteomes" id="UP000565455"/>
    </source>
</evidence>
<dbReference type="SUPFAM" id="SSF50974">
    <property type="entry name" value="Nitrous oxide reductase, N-terminal domain"/>
    <property type="match status" value="1"/>
</dbReference>
<dbReference type="InterPro" id="IPR011964">
    <property type="entry name" value="YVTN_b-propeller_repeat"/>
</dbReference>
<feature type="chain" id="PRO_5046656916" evidence="1">
    <location>
        <begin position="24"/>
        <end position="313"/>
    </location>
</feature>
<dbReference type="Gene3D" id="2.130.10.10">
    <property type="entry name" value="YVTN repeat-like/Quinoprotein amine dehydrogenase"/>
    <property type="match status" value="4"/>
</dbReference>
<comment type="caution">
    <text evidence="2">The sequence shown here is derived from an EMBL/GenBank/DDBJ whole genome shotgun (WGS) entry which is preliminary data.</text>
</comment>
<protein>
    <submittedName>
        <fullName evidence="2">YVTN family beta-propeller protein</fullName>
    </submittedName>
</protein>
<dbReference type="InterPro" id="IPR015943">
    <property type="entry name" value="WD40/YVTN_repeat-like_dom_sf"/>
</dbReference>
<dbReference type="PANTHER" id="PTHR47197:SF3">
    <property type="entry name" value="DIHYDRO-HEME D1 DEHYDROGENASE"/>
    <property type="match status" value="1"/>
</dbReference>
<dbReference type="InterPro" id="IPR051200">
    <property type="entry name" value="Host-pathogen_enzymatic-act"/>
</dbReference>
<dbReference type="NCBIfam" id="TIGR02276">
    <property type="entry name" value="beta_rpt_yvtn"/>
    <property type="match status" value="4"/>
</dbReference>
<proteinExistence type="predicted"/>
<dbReference type="RefSeq" id="WP_043357068.1">
    <property type="nucleotide sequence ID" value="NZ_JACJIM010000006.1"/>
</dbReference>
<gene>
    <name evidence="2" type="ORF">GGQ91_004054</name>
</gene>
<evidence type="ECO:0000256" key="1">
    <source>
        <dbReference type="SAM" id="SignalP"/>
    </source>
</evidence>
<sequence>MRHLRLIATLALAAATGTGGASASADPVWVVSQQGAELARIEAGTVAGRIPLGPAPVAAATDRAGRLYLTHPDGRAVTVVEPGKPPRRLPVPGQAFGLAASPDGAHLFVGDWSGDRVLRISAATGAVEGTAAVGHEPAHLVLDRRGRLYVADRESRQVSVIDTGTMTRVAVVPTGEAPFALALAPDEASLYVANVRSGDLTVIDTATLRARATVPAGRMPYGVAVTGDGSRILVTNQHAAAVTVIDAARLEIVATVAVGPYPEGIAVVGPRAYVANWFSDDVSVIDLATWRETARIKVAEGPRTVLAPGEPAR</sequence>
<accession>A0ABR6DEX4</accession>
<organism evidence="2 3">
    <name type="scientific">Methylobacterium fujisawaense</name>
    <dbReference type="NCBI Taxonomy" id="107400"/>
    <lineage>
        <taxon>Bacteria</taxon>
        <taxon>Pseudomonadati</taxon>
        <taxon>Pseudomonadota</taxon>
        <taxon>Alphaproteobacteria</taxon>
        <taxon>Hyphomicrobiales</taxon>
        <taxon>Methylobacteriaceae</taxon>
        <taxon>Methylobacterium</taxon>
    </lineage>
</organism>
<dbReference type="PANTHER" id="PTHR47197">
    <property type="entry name" value="PROTEIN NIRF"/>
    <property type="match status" value="1"/>
</dbReference>
<keyword evidence="1" id="KW-0732">Signal</keyword>
<dbReference type="EMBL" id="JACJIM010000006">
    <property type="protein sequence ID" value="MBA9064648.1"/>
    <property type="molecule type" value="Genomic_DNA"/>
</dbReference>
<evidence type="ECO:0000313" key="2">
    <source>
        <dbReference type="EMBL" id="MBA9064648.1"/>
    </source>
</evidence>
<reference evidence="2 3" key="1">
    <citation type="submission" date="2020-08" db="EMBL/GenBank/DDBJ databases">
        <title>Genomic Encyclopedia of Type Strains, Phase IV (KMG-IV): sequencing the most valuable type-strain genomes for metagenomic binning, comparative biology and taxonomic classification.</title>
        <authorList>
            <person name="Goeker M."/>
        </authorList>
    </citation>
    <scope>NUCLEOTIDE SEQUENCE [LARGE SCALE GENOMIC DNA]</scope>
    <source>
        <strain evidence="2 3">DSM 5686</strain>
    </source>
</reference>
<name>A0ABR6DEX4_9HYPH</name>
<dbReference type="Pfam" id="PF02239">
    <property type="entry name" value="Cytochrom_D1"/>
    <property type="match status" value="1"/>
</dbReference>